<dbReference type="GO" id="GO:0071513">
    <property type="term" value="C:phosphopantothenoylcysteine decarboxylase complex"/>
    <property type="evidence" value="ECO:0007669"/>
    <property type="project" value="TreeGrafter"/>
</dbReference>
<dbReference type="GO" id="GO:0004632">
    <property type="term" value="F:phosphopantothenate--cysteine ligase activity"/>
    <property type="evidence" value="ECO:0007669"/>
    <property type="project" value="UniProtKB-UniRule"/>
</dbReference>
<evidence type="ECO:0000256" key="2">
    <source>
        <dbReference type="ARBA" id="ARBA00023239"/>
    </source>
</evidence>
<dbReference type="Pfam" id="PF02441">
    <property type="entry name" value="Flavoprotein"/>
    <property type="match status" value="1"/>
</dbReference>
<dbReference type="PANTHER" id="PTHR14359:SF6">
    <property type="entry name" value="PHOSPHOPANTOTHENOYLCYSTEINE DECARBOXYLASE"/>
    <property type="match status" value="1"/>
</dbReference>
<comment type="pathway">
    <text evidence="3">Cofactor biosynthesis; coenzyme A biosynthesis.</text>
</comment>
<feature type="domain" description="Flavoprotein" evidence="4">
    <location>
        <begin position="4"/>
        <end position="165"/>
    </location>
</feature>
<dbReference type="Proteomes" id="UP000002315">
    <property type="component" value="Chromosome"/>
</dbReference>
<keyword evidence="2 3" id="KW-0456">Lyase</keyword>
<keyword evidence="3" id="KW-0460">Magnesium</keyword>
<dbReference type="InterPro" id="IPR007085">
    <property type="entry name" value="DNA/pantothenate-metab_flavo_C"/>
</dbReference>
<name>E3GWP4_METFV</name>
<comment type="catalytic activity">
    <reaction evidence="3">
        <text>N-[(R)-4-phosphopantothenoyl]-L-cysteine + H(+) = (R)-4'-phosphopantetheine + CO2</text>
        <dbReference type="Rhea" id="RHEA:16793"/>
        <dbReference type="ChEBI" id="CHEBI:15378"/>
        <dbReference type="ChEBI" id="CHEBI:16526"/>
        <dbReference type="ChEBI" id="CHEBI:59458"/>
        <dbReference type="ChEBI" id="CHEBI:61723"/>
        <dbReference type="EC" id="4.1.1.36"/>
    </reaction>
</comment>
<dbReference type="STRING" id="523846.Mfer_1177"/>
<dbReference type="HOGENOM" id="CLU_033319_0_3_2"/>
<feature type="binding site" evidence="3">
    <location>
        <position position="265"/>
    </location>
    <ligand>
        <name>CTP</name>
        <dbReference type="ChEBI" id="CHEBI:37563"/>
    </ligand>
</feature>
<dbReference type="NCBIfam" id="TIGR00521">
    <property type="entry name" value="coaBC_dfp"/>
    <property type="match status" value="1"/>
</dbReference>
<dbReference type="InterPro" id="IPR005252">
    <property type="entry name" value="CoaBC"/>
</dbReference>
<evidence type="ECO:0000259" key="4">
    <source>
        <dbReference type="Pfam" id="PF02441"/>
    </source>
</evidence>
<keyword evidence="7" id="KW-1185">Reference proteome</keyword>
<comment type="catalytic activity">
    <reaction evidence="3">
        <text>(R)-4'-phosphopantothenate + L-cysteine + CTP = N-[(R)-4-phosphopantothenoyl]-L-cysteine + CMP + diphosphate + H(+)</text>
        <dbReference type="Rhea" id="RHEA:19397"/>
        <dbReference type="ChEBI" id="CHEBI:10986"/>
        <dbReference type="ChEBI" id="CHEBI:15378"/>
        <dbReference type="ChEBI" id="CHEBI:33019"/>
        <dbReference type="ChEBI" id="CHEBI:35235"/>
        <dbReference type="ChEBI" id="CHEBI:37563"/>
        <dbReference type="ChEBI" id="CHEBI:59458"/>
        <dbReference type="ChEBI" id="CHEBI:60377"/>
        <dbReference type="EC" id="6.3.2.5"/>
    </reaction>
</comment>
<keyword evidence="3" id="KW-0511">Multifunctional enzyme</keyword>
<dbReference type="GO" id="GO:0004633">
    <property type="term" value="F:phosphopantothenoylcysteine decarboxylase activity"/>
    <property type="evidence" value="ECO:0007669"/>
    <property type="project" value="UniProtKB-UniRule"/>
</dbReference>
<accession>E3GWP4</accession>
<feature type="binding site" evidence="3">
    <location>
        <position position="308"/>
    </location>
    <ligand>
        <name>CTP</name>
        <dbReference type="ChEBI" id="CHEBI:37563"/>
    </ligand>
</feature>
<keyword evidence="1 3" id="KW-0210">Decarboxylase</keyword>
<dbReference type="EC" id="4.1.1.36" evidence="3"/>
<evidence type="ECO:0000259" key="5">
    <source>
        <dbReference type="Pfam" id="PF04127"/>
    </source>
</evidence>
<dbReference type="UniPathway" id="UPA00241"/>
<dbReference type="Gene3D" id="3.40.50.10300">
    <property type="entry name" value="CoaB-like"/>
    <property type="match status" value="1"/>
</dbReference>
<dbReference type="SUPFAM" id="SSF52507">
    <property type="entry name" value="Homo-oligomeric flavin-containing Cys decarboxylases, HFCD"/>
    <property type="match status" value="1"/>
</dbReference>
<dbReference type="Pfam" id="PF04127">
    <property type="entry name" value="DFP"/>
    <property type="match status" value="1"/>
</dbReference>
<dbReference type="InterPro" id="IPR035929">
    <property type="entry name" value="CoaB-like_sf"/>
</dbReference>
<evidence type="ECO:0000256" key="3">
    <source>
        <dbReference type="HAMAP-Rule" id="MF_02225"/>
    </source>
</evidence>
<sequence>MSMIVLCVTGSIAAIESVKLARELKRRGFDVKCFMSDDACKIIHPYAMEFATKKKVVLELTGKVEHVKYAEAEAIVVAPATANIISKFACKIADNPINTLLLAACGANTPIIFVPAMNEHMYKAIKDKIEEIDKKYENVTFVDPKIEDGKAKFPDIEDIVLNVFRKISPRILEGKRVLITAGGTYEPIDPIRGISNLSSGKMGVELAKEAFIQGADVTLLIGRVEEIIPKSINKIKALSTEEMLDKIKDIVRDYDVFISVGAISDFKPYKYYEKKISSSKPIELKLIPNPKVINEVKKINPNIYLVGFKAEYNVTKEELINSAKKLKRESNADMVVANDVSKNGFGSSKIEATIINKDIEEFPLMEKSKLAKIIIEKIGKELNEV</sequence>
<dbReference type="GO" id="GO:0015941">
    <property type="term" value="P:pantothenate catabolic process"/>
    <property type="evidence" value="ECO:0007669"/>
    <property type="project" value="InterPro"/>
</dbReference>
<dbReference type="KEGG" id="mfv:Mfer_1177"/>
<dbReference type="GO" id="GO:0010181">
    <property type="term" value="F:FMN binding"/>
    <property type="evidence" value="ECO:0007669"/>
    <property type="project" value="UniProtKB-UniRule"/>
</dbReference>
<dbReference type="EC" id="6.3.2.5" evidence="3"/>
<keyword evidence="3" id="KW-0288">FMN</keyword>
<dbReference type="InterPro" id="IPR036551">
    <property type="entry name" value="Flavin_trans-like"/>
</dbReference>
<dbReference type="PANTHER" id="PTHR14359">
    <property type="entry name" value="HOMO-OLIGOMERIC FLAVIN CONTAINING CYS DECARBOXYLASE FAMILY"/>
    <property type="match status" value="1"/>
</dbReference>
<proteinExistence type="inferred from homology"/>
<dbReference type="InterPro" id="IPR003382">
    <property type="entry name" value="Flavoprotein"/>
</dbReference>
<keyword evidence="3 6" id="KW-0436">Ligase</keyword>
<evidence type="ECO:0000313" key="7">
    <source>
        <dbReference type="Proteomes" id="UP000002315"/>
    </source>
</evidence>
<comment type="similarity">
    <text evidence="3">In the N-terminal section; belongs to the HFCD (homo-oligomeric flavin containing Cys decarboxylase) superfamily.</text>
</comment>
<feature type="binding site" evidence="3">
    <location>
        <position position="275"/>
    </location>
    <ligand>
        <name>CTP</name>
        <dbReference type="ChEBI" id="CHEBI:37563"/>
    </ligand>
</feature>
<feature type="region of interest" description="Phosphopantothenoylcysteine decarboxylase" evidence="3">
    <location>
        <begin position="1"/>
        <end position="176"/>
    </location>
</feature>
<keyword evidence="3" id="KW-0285">Flavoprotein</keyword>
<organism evidence="6 7">
    <name type="scientific">Methanothermus fervidus (strain ATCC 43054 / DSM 2088 / JCM 10308 / V24 S)</name>
    <dbReference type="NCBI Taxonomy" id="523846"/>
    <lineage>
        <taxon>Archaea</taxon>
        <taxon>Methanobacteriati</taxon>
        <taxon>Methanobacteriota</taxon>
        <taxon>Methanomada group</taxon>
        <taxon>Methanobacteria</taxon>
        <taxon>Methanobacteriales</taxon>
        <taxon>Methanothermaceae</taxon>
        <taxon>Methanothermus</taxon>
    </lineage>
</organism>
<protein>
    <recommendedName>
        <fullName evidence="3">Coenzyme A biosynthesis bifunctional protein CoaBC</fullName>
    </recommendedName>
    <alternativeName>
        <fullName evidence="3">DNA/pantothenate metabolism flavoprotein</fullName>
    </alternativeName>
    <alternativeName>
        <fullName evidence="3">Phosphopantothenoylcysteine synthetase/decarboxylase</fullName>
        <shortName evidence="3">PPCS-PPCDC</shortName>
    </alternativeName>
    <domain>
        <recommendedName>
            <fullName evidence="3">Phosphopantothenoylcysteine decarboxylase</fullName>
            <shortName evidence="3">PPC decarboxylase</shortName>
            <shortName evidence="3">PPC-DC</shortName>
            <ecNumber evidence="3">4.1.1.36</ecNumber>
        </recommendedName>
        <alternativeName>
            <fullName evidence="3">CoaC</fullName>
        </alternativeName>
    </domain>
    <domain>
        <recommendedName>
            <fullName evidence="3">Phosphopantothenate--cysteine ligase</fullName>
            <ecNumber evidence="3">6.3.2.5</ecNumber>
        </recommendedName>
        <alternativeName>
            <fullName evidence="3">CoaB</fullName>
        </alternativeName>
        <alternativeName>
            <fullName evidence="3">Phosphopantothenoylcysteine synthetase</fullName>
            <shortName evidence="3">PPC synthetase</shortName>
            <shortName evidence="3">PPC-S</shortName>
        </alternativeName>
    </domain>
</protein>
<comment type="function">
    <text evidence="3">Catalyzes two sequential steps in the biosynthesis of coenzyme A. In the first step cysteine is conjugated to 4'-phosphopantothenate to form 4-phosphopantothenoylcysteine. In the second step the latter compound is decarboxylated to form 4'-phosphopantotheine.</text>
</comment>
<reference evidence="6 7" key="1">
    <citation type="journal article" date="2010" name="Stand. Genomic Sci.">
        <title>Complete genome sequence of Methanothermus fervidus type strain (V24S).</title>
        <authorList>
            <person name="Anderson I."/>
            <person name="Djao O.D."/>
            <person name="Misra M."/>
            <person name="Chertkov O."/>
            <person name="Nolan M."/>
            <person name="Lucas S."/>
            <person name="Lapidus A."/>
            <person name="Del Rio T.G."/>
            <person name="Tice H."/>
            <person name="Cheng J.F."/>
            <person name="Tapia R."/>
            <person name="Han C."/>
            <person name="Goodwin L."/>
            <person name="Pitluck S."/>
            <person name="Liolios K."/>
            <person name="Ivanova N."/>
            <person name="Mavromatis K."/>
            <person name="Mikhailova N."/>
            <person name="Pati A."/>
            <person name="Brambilla E."/>
            <person name="Chen A."/>
            <person name="Palaniappan K."/>
            <person name="Land M."/>
            <person name="Hauser L."/>
            <person name="Chang Y.J."/>
            <person name="Jeffries C.D."/>
            <person name="Sikorski J."/>
            <person name="Spring S."/>
            <person name="Rohde M."/>
            <person name="Eichinger K."/>
            <person name="Huber H."/>
            <person name="Wirth R."/>
            <person name="Goker M."/>
            <person name="Detter J.C."/>
            <person name="Woyke T."/>
            <person name="Bristow J."/>
            <person name="Eisen J.A."/>
            <person name="Markowitz V."/>
            <person name="Hugenholtz P."/>
            <person name="Klenk H.P."/>
            <person name="Kyrpides N.C."/>
        </authorList>
    </citation>
    <scope>NUCLEOTIDE SEQUENCE [LARGE SCALE GENOMIC DNA]</scope>
    <source>
        <strain evidence="7">ATCC 43054 / DSM 2088 / JCM 10308 / V24 S</strain>
    </source>
</reference>
<dbReference type="EMBL" id="CP002278">
    <property type="protein sequence ID" value="ADP77963.1"/>
    <property type="molecule type" value="Genomic_DNA"/>
</dbReference>
<evidence type="ECO:0000313" key="6">
    <source>
        <dbReference type="EMBL" id="ADP77963.1"/>
    </source>
</evidence>
<comment type="caution">
    <text evidence="3">Lacks conserved residue(s) required for the propagation of feature annotation.</text>
</comment>
<keyword evidence="3" id="KW-0479">Metal-binding</keyword>
<evidence type="ECO:0000256" key="1">
    <source>
        <dbReference type="ARBA" id="ARBA00022793"/>
    </source>
</evidence>
<dbReference type="GO" id="GO:0015937">
    <property type="term" value="P:coenzyme A biosynthetic process"/>
    <property type="evidence" value="ECO:0007669"/>
    <property type="project" value="UniProtKB-UniRule"/>
</dbReference>
<dbReference type="Gene3D" id="3.40.50.1950">
    <property type="entry name" value="Flavin prenyltransferase-like"/>
    <property type="match status" value="1"/>
</dbReference>
<comment type="similarity">
    <text evidence="3">In the C-terminal section; belongs to the PPC synthetase family.</text>
</comment>
<dbReference type="HAMAP" id="MF_02225">
    <property type="entry name" value="CoaBC"/>
    <property type="match status" value="1"/>
</dbReference>
<comment type="cofactor">
    <cofactor evidence="3">
        <name>Mg(2+)</name>
        <dbReference type="ChEBI" id="CHEBI:18420"/>
    </cofactor>
</comment>
<comment type="cofactor">
    <cofactor evidence="3">
        <name>FMN</name>
        <dbReference type="ChEBI" id="CHEBI:58210"/>
    </cofactor>
    <text evidence="3">Binds 1 FMN per subunit.</text>
</comment>
<gene>
    <name evidence="3" type="primary">coaBC</name>
    <name evidence="6" type="ordered locus">Mfer_1177</name>
</gene>
<feature type="region of interest" description="Phosphopantothenate--cysteine ligase" evidence="3">
    <location>
        <begin position="177"/>
        <end position="385"/>
    </location>
</feature>
<feature type="domain" description="DNA/pantothenate metabolism flavoprotein C-terminal" evidence="5">
    <location>
        <begin position="172"/>
        <end position="379"/>
    </location>
</feature>
<dbReference type="SUPFAM" id="SSF102645">
    <property type="entry name" value="CoaB-like"/>
    <property type="match status" value="1"/>
</dbReference>
<dbReference type="AlphaFoldDB" id="E3GWP4"/>
<dbReference type="GO" id="GO:0046872">
    <property type="term" value="F:metal ion binding"/>
    <property type="evidence" value="ECO:0007669"/>
    <property type="project" value="UniProtKB-KW"/>
</dbReference>